<feature type="domain" description="Fungal lipase-type" evidence="2">
    <location>
        <begin position="636"/>
        <end position="769"/>
    </location>
</feature>
<comment type="caution">
    <text evidence="3">The sequence shown here is derived from an EMBL/GenBank/DDBJ whole genome shotgun (WGS) entry which is preliminary data.</text>
</comment>
<proteinExistence type="predicted"/>
<dbReference type="EMBL" id="JAUJYN010000007">
    <property type="protein sequence ID" value="KAK1265955.1"/>
    <property type="molecule type" value="Genomic_DNA"/>
</dbReference>
<evidence type="ECO:0000259" key="2">
    <source>
        <dbReference type="Pfam" id="PF01764"/>
    </source>
</evidence>
<reference evidence="3" key="2">
    <citation type="submission" date="2023-06" db="EMBL/GenBank/DDBJ databases">
        <authorList>
            <person name="Ma L."/>
            <person name="Liu K.-W."/>
            <person name="Li Z."/>
            <person name="Hsiao Y.-Y."/>
            <person name="Qi Y."/>
            <person name="Fu T."/>
            <person name="Tang G."/>
            <person name="Zhang D."/>
            <person name="Sun W.-H."/>
            <person name="Liu D.-K."/>
            <person name="Li Y."/>
            <person name="Chen G.-Z."/>
            <person name="Liu X.-D."/>
            <person name="Liao X.-Y."/>
            <person name="Jiang Y.-T."/>
            <person name="Yu X."/>
            <person name="Hao Y."/>
            <person name="Huang J."/>
            <person name="Zhao X.-W."/>
            <person name="Ke S."/>
            <person name="Chen Y.-Y."/>
            <person name="Wu W.-L."/>
            <person name="Hsu J.-L."/>
            <person name="Lin Y.-F."/>
            <person name="Huang M.-D."/>
            <person name="Li C.-Y."/>
            <person name="Huang L."/>
            <person name="Wang Z.-W."/>
            <person name="Zhao X."/>
            <person name="Zhong W.-Y."/>
            <person name="Peng D.-H."/>
            <person name="Ahmad S."/>
            <person name="Lan S."/>
            <person name="Zhang J.-S."/>
            <person name="Tsai W.-C."/>
            <person name="Van De Peer Y."/>
            <person name="Liu Z.-J."/>
        </authorList>
    </citation>
    <scope>NUCLEOTIDE SEQUENCE</scope>
    <source>
        <strain evidence="3">SCP</strain>
        <tissue evidence="3">Leaves</tissue>
    </source>
</reference>
<dbReference type="AlphaFoldDB" id="A0AAV9APC3"/>
<dbReference type="InterPro" id="IPR002921">
    <property type="entry name" value="Fungal_lipase-type"/>
</dbReference>
<dbReference type="Gene3D" id="3.40.50.1820">
    <property type="entry name" value="alpha/beta hydrolase"/>
    <property type="match status" value="1"/>
</dbReference>
<reference evidence="3" key="1">
    <citation type="journal article" date="2023" name="Nat. Commun.">
        <title>Diploid and tetraploid genomes of Acorus and the evolution of monocots.</title>
        <authorList>
            <person name="Ma L."/>
            <person name="Liu K.W."/>
            <person name="Li Z."/>
            <person name="Hsiao Y.Y."/>
            <person name="Qi Y."/>
            <person name="Fu T."/>
            <person name="Tang G.D."/>
            <person name="Zhang D."/>
            <person name="Sun W.H."/>
            <person name="Liu D.K."/>
            <person name="Li Y."/>
            <person name="Chen G.Z."/>
            <person name="Liu X.D."/>
            <person name="Liao X.Y."/>
            <person name="Jiang Y.T."/>
            <person name="Yu X."/>
            <person name="Hao Y."/>
            <person name="Huang J."/>
            <person name="Zhao X.W."/>
            <person name="Ke S."/>
            <person name="Chen Y.Y."/>
            <person name="Wu W.L."/>
            <person name="Hsu J.L."/>
            <person name="Lin Y.F."/>
            <person name="Huang M.D."/>
            <person name="Li C.Y."/>
            <person name="Huang L."/>
            <person name="Wang Z.W."/>
            <person name="Zhao X."/>
            <person name="Zhong W.Y."/>
            <person name="Peng D.H."/>
            <person name="Ahmad S."/>
            <person name="Lan S."/>
            <person name="Zhang J.S."/>
            <person name="Tsai W.C."/>
            <person name="Van de Peer Y."/>
            <person name="Liu Z.J."/>
        </authorList>
    </citation>
    <scope>NUCLEOTIDE SEQUENCE</scope>
    <source>
        <strain evidence="3">SCP</strain>
    </source>
</reference>
<keyword evidence="4" id="KW-1185">Reference proteome</keyword>
<sequence>MDYLKTVVPSQLMAERGSNLIVINPGSANVRMGFAHQQIPVSVPHCIARYMSGTNDGQKFSLQDQIATLMKIPFLDEESENYSFPSKMGHVDGYKSSSGRSDSIFTWTNVLETNPNSSMVAEPLDNKVSKHESLDQAKIRSDDHEYRESIFGEEALKISPSQPYCLRHPIRRGHFNISQHYSAQQDGVALPATSMTLPFGGEVKGKEKNEAPKKAWIEDGEINAVAVVHSYEEGTGVGSHKTRLYALNVPPMGLFYPMLLIPEEYPPPPRSWFHDHEDMLEDTWHMEFPRKVDNTDGLFLGGNGGLSAWENYPVFPTRLKEEYNLGLADAITKSILSTGVACHLSEISFIHSPIRRSLAGGVALTSGLVAAVEERVLHAIPSNEAIDTVEVLQSRSDSTYVAWKGGAVSPQSKIYMLRLMKHVPHWKVGGLEFKDSHRRFLSGILNRFLSQRSEDAKKKQQSQEPEEQPTPTVPIIHDSNARNWKLELDWLTKALEPALQLCRWPLTPGSGGDALKIPPSSRSVAEILSSLQKSKVGIQDWSLSDFTVGLYLVYLSQASAEEVEDVKGVQISSEQKVQDLIYHTELAKGAYKENAAGLARNSMLRERNVLKFVKASNVMRPGYYIGIDVRNKLVILGIRGTHTVYDLITDMVALSDQEITFEGFSTHFGTSEAARWFLRHELGSIRNCLEKYKGFRLRLVGHSLGGAIAALLAIMLRKKSQQELGFDPEIVSAVGIGTPPCVSKELAESCTSYVSTAVLQDDIIPRLSTASLARLRNEILETDWMTVLEKEDWKSIVDLVTNAKQVVSSIQDVTRKLGDYAKFMNKSDEPDSSIKKVVTAVNPSGKPPSMSEELFSPGTLYFLKRNIDAGSGSIKSRESYTLWKRNPGEHFQRILLSSNFISDHKCDNHYYALREVLKGLPASDDNHHS</sequence>
<gene>
    <name evidence="3" type="ORF">QJS04_geneDACA000347</name>
</gene>
<dbReference type="SUPFAM" id="SSF53474">
    <property type="entry name" value="alpha/beta-Hydrolases"/>
    <property type="match status" value="1"/>
</dbReference>
<organism evidence="3 4">
    <name type="scientific">Acorus gramineus</name>
    <name type="common">Dwarf sweet flag</name>
    <dbReference type="NCBI Taxonomy" id="55184"/>
    <lineage>
        <taxon>Eukaryota</taxon>
        <taxon>Viridiplantae</taxon>
        <taxon>Streptophyta</taxon>
        <taxon>Embryophyta</taxon>
        <taxon>Tracheophyta</taxon>
        <taxon>Spermatophyta</taxon>
        <taxon>Magnoliopsida</taxon>
        <taxon>Liliopsida</taxon>
        <taxon>Acoraceae</taxon>
        <taxon>Acorus</taxon>
    </lineage>
</organism>
<name>A0AAV9APC3_ACOGR</name>
<dbReference type="Gene3D" id="3.30.420.40">
    <property type="match status" value="1"/>
</dbReference>
<evidence type="ECO:0000256" key="1">
    <source>
        <dbReference type="SAM" id="MobiDB-lite"/>
    </source>
</evidence>
<dbReference type="InterPro" id="IPR029058">
    <property type="entry name" value="AB_hydrolase_fold"/>
</dbReference>
<dbReference type="Pfam" id="PF01764">
    <property type="entry name" value="Lipase_3"/>
    <property type="match status" value="1"/>
</dbReference>
<dbReference type="InterPro" id="IPR043129">
    <property type="entry name" value="ATPase_NBD"/>
</dbReference>
<evidence type="ECO:0000313" key="3">
    <source>
        <dbReference type="EMBL" id="KAK1265955.1"/>
    </source>
</evidence>
<evidence type="ECO:0000313" key="4">
    <source>
        <dbReference type="Proteomes" id="UP001179952"/>
    </source>
</evidence>
<feature type="region of interest" description="Disordered" evidence="1">
    <location>
        <begin position="454"/>
        <end position="476"/>
    </location>
</feature>
<dbReference type="CDD" id="cd00519">
    <property type="entry name" value="Lipase_3"/>
    <property type="match status" value="1"/>
</dbReference>
<dbReference type="SUPFAM" id="SSF53067">
    <property type="entry name" value="Actin-like ATPase domain"/>
    <property type="match status" value="1"/>
</dbReference>
<dbReference type="PANTHER" id="PTHR47418">
    <property type="entry name" value="ALPHA/BETA-HYDROLASES SUPERFAMILY PROTEIN"/>
    <property type="match status" value="1"/>
</dbReference>
<dbReference type="Proteomes" id="UP001179952">
    <property type="component" value="Unassembled WGS sequence"/>
</dbReference>
<dbReference type="GO" id="GO:0006629">
    <property type="term" value="P:lipid metabolic process"/>
    <property type="evidence" value="ECO:0007669"/>
    <property type="project" value="InterPro"/>
</dbReference>
<protein>
    <submittedName>
        <fullName evidence="3">Actin-related protein 9</fullName>
    </submittedName>
</protein>
<accession>A0AAV9APC3</accession>